<feature type="transmembrane region" description="Helical" evidence="2">
    <location>
        <begin position="60"/>
        <end position="81"/>
    </location>
</feature>
<gene>
    <name evidence="3" type="ORF">DFJ64_2231</name>
</gene>
<comment type="caution">
    <text evidence="3">The sequence shown here is derived from an EMBL/GenBank/DDBJ whole genome shotgun (WGS) entry which is preliminary data.</text>
</comment>
<keyword evidence="2" id="KW-1133">Transmembrane helix</keyword>
<evidence type="ECO:0000313" key="4">
    <source>
        <dbReference type="Proteomes" id="UP000256485"/>
    </source>
</evidence>
<keyword evidence="2" id="KW-0472">Membrane</keyword>
<feature type="compositionally biased region" description="Pro residues" evidence="1">
    <location>
        <begin position="17"/>
        <end position="28"/>
    </location>
</feature>
<sequence length="240" mass="26145">MSVARAVSSTATVFHPPTVPDPTPPGAPLSPSDEPGLPAMPDSTTGVSGSRPRRRRRWSATIPLVVGAGACVVALSTQAVAEPPADPSAPRAWSPPVTALCDASDELDGFVVGWVPRGVGSLVTDFSYEWEDVAHRSRVWETGPDTNGAYRVDLTVAVLRGERLRDIDAVRDYLAEYLERDAEQWGLRPFRHLGRPGYHNDVETFWLAEPGVAVRVHVDGERFTEGQLMRTARSIRPMRG</sequence>
<keyword evidence="2" id="KW-0812">Transmembrane</keyword>
<dbReference type="RefSeq" id="WP_147304675.1">
    <property type="nucleotide sequence ID" value="NZ_QTUC01000001.1"/>
</dbReference>
<evidence type="ECO:0000256" key="1">
    <source>
        <dbReference type="SAM" id="MobiDB-lite"/>
    </source>
</evidence>
<protein>
    <submittedName>
        <fullName evidence="3">Uncharacterized protein</fullName>
    </submittedName>
</protein>
<dbReference type="Proteomes" id="UP000256485">
    <property type="component" value="Unassembled WGS sequence"/>
</dbReference>
<dbReference type="EMBL" id="QTUC01000001">
    <property type="protein sequence ID" value="REF36799.1"/>
    <property type="molecule type" value="Genomic_DNA"/>
</dbReference>
<organism evidence="3 4">
    <name type="scientific">Thermasporomyces composti</name>
    <dbReference type="NCBI Taxonomy" id="696763"/>
    <lineage>
        <taxon>Bacteria</taxon>
        <taxon>Bacillati</taxon>
        <taxon>Actinomycetota</taxon>
        <taxon>Actinomycetes</taxon>
        <taxon>Propionibacteriales</taxon>
        <taxon>Nocardioidaceae</taxon>
        <taxon>Thermasporomyces</taxon>
    </lineage>
</organism>
<dbReference type="OrthoDB" id="5146724at2"/>
<feature type="region of interest" description="Disordered" evidence="1">
    <location>
        <begin position="1"/>
        <end position="55"/>
    </location>
</feature>
<name>A0A3D9V5R0_THECX</name>
<evidence type="ECO:0000313" key="3">
    <source>
        <dbReference type="EMBL" id="REF36799.1"/>
    </source>
</evidence>
<reference evidence="3 4" key="1">
    <citation type="submission" date="2018-08" db="EMBL/GenBank/DDBJ databases">
        <title>Sequencing the genomes of 1000 actinobacteria strains.</title>
        <authorList>
            <person name="Klenk H.-P."/>
        </authorList>
    </citation>
    <scope>NUCLEOTIDE SEQUENCE [LARGE SCALE GENOMIC DNA]</scope>
    <source>
        <strain evidence="3 4">DSM 22891</strain>
    </source>
</reference>
<dbReference type="AlphaFoldDB" id="A0A3D9V5R0"/>
<accession>A0A3D9V5R0</accession>
<keyword evidence="4" id="KW-1185">Reference proteome</keyword>
<evidence type="ECO:0000256" key="2">
    <source>
        <dbReference type="SAM" id="Phobius"/>
    </source>
</evidence>
<proteinExistence type="predicted"/>